<feature type="region of interest" description="Disordered" evidence="1">
    <location>
        <begin position="81"/>
        <end position="100"/>
    </location>
</feature>
<evidence type="ECO:0000313" key="2">
    <source>
        <dbReference type="EMBL" id="CAB4761765.1"/>
    </source>
</evidence>
<feature type="compositionally biased region" description="Polar residues" evidence="1">
    <location>
        <begin position="90"/>
        <end position="100"/>
    </location>
</feature>
<proteinExistence type="predicted"/>
<feature type="compositionally biased region" description="Low complexity" evidence="1">
    <location>
        <begin position="29"/>
        <end position="41"/>
    </location>
</feature>
<evidence type="ECO:0000256" key="1">
    <source>
        <dbReference type="SAM" id="MobiDB-lite"/>
    </source>
</evidence>
<feature type="region of interest" description="Disordered" evidence="1">
    <location>
        <begin position="29"/>
        <end position="62"/>
    </location>
</feature>
<gene>
    <name evidence="2" type="ORF">UFOPK2810_01388</name>
</gene>
<organism evidence="2">
    <name type="scientific">freshwater metagenome</name>
    <dbReference type="NCBI Taxonomy" id="449393"/>
    <lineage>
        <taxon>unclassified sequences</taxon>
        <taxon>metagenomes</taxon>
        <taxon>ecological metagenomes</taxon>
    </lineage>
</organism>
<accession>A0A6J6URE1</accession>
<dbReference type="EMBL" id="CAEZYZ010000262">
    <property type="protein sequence ID" value="CAB4761765.1"/>
    <property type="molecule type" value="Genomic_DNA"/>
</dbReference>
<protein>
    <submittedName>
        <fullName evidence="2">Unannotated protein</fullName>
    </submittedName>
</protein>
<dbReference type="AlphaFoldDB" id="A0A6J6URE1"/>
<reference evidence="2" key="1">
    <citation type="submission" date="2020-05" db="EMBL/GenBank/DDBJ databases">
        <authorList>
            <person name="Chiriac C."/>
            <person name="Salcher M."/>
            <person name="Ghai R."/>
            <person name="Kavagutti S V."/>
        </authorList>
    </citation>
    <scope>NUCLEOTIDE SEQUENCE</scope>
</reference>
<sequence>MVCQKAKIGVVGAVSSATLRPAIALPTELPSALSPNSSPPLQKSRHFPSSEGKASENGRAKAVRPAIAAVSAAKPSIRLAKLPSAGAPTLAQSDVSHSKR</sequence>
<name>A0A6J6URE1_9ZZZZ</name>